<name>A0AAU9IPD8_9CILI</name>
<feature type="compositionally biased region" description="Basic and acidic residues" evidence="1">
    <location>
        <begin position="165"/>
        <end position="178"/>
    </location>
</feature>
<feature type="compositionally biased region" description="Polar residues" evidence="1">
    <location>
        <begin position="149"/>
        <end position="164"/>
    </location>
</feature>
<reference evidence="2" key="1">
    <citation type="submission" date="2021-09" db="EMBL/GenBank/DDBJ databases">
        <authorList>
            <consortium name="AG Swart"/>
            <person name="Singh M."/>
            <person name="Singh A."/>
            <person name="Seah K."/>
            <person name="Emmerich C."/>
        </authorList>
    </citation>
    <scope>NUCLEOTIDE SEQUENCE</scope>
    <source>
        <strain evidence="2">ATCC30299</strain>
    </source>
</reference>
<evidence type="ECO:0000313" key="3">
    <source>
        <dbReference type="Proteomes" id="UP001162131"/>
    </source>
</evidence>
<evidence type="ECO:0000313" key="2">
    <source>
        <dbReference type="EMBL" id="CAG9315023.1"/>
    </source>
</evidence>
<dbReference type="EMBL" id="CAJZBQ010000013">
    <property type="protein sequence ID" value="CAG9315023.1"/>
    <property type="molecule type" value="Genomic_DNA"/>
</dbReference>
<protein>
    <submittedName>
        <fullName evidence="2">Uncharacterized protein</fullName>
    </submittedName>
</protein>
<accession>A0AAU9IPD8</accession>
<proteinExistence type="predicted"/>
<feature type="region of interest" description="Disordered" evidence="1">
    <location>
        <begin position="135"/>
        <end position="178"/>
    </location>
</feature>
<comment type="caution">
    <text evidence="2">The sequence shown here is derived from an EMBL/GenBank/DDBJ whole genome shotgun (WGS) entry which is preliminary data.</text>
</comment>
<gene>
    <name evidence="2" type="ORF">BSTOLATCC_MIC12801</name>
</gene>
<evidence type="ECO:0000256" key="1">
    <source>
        <dbReference type="SAM" id="MobiDB-lite"/>
    </source>
</evidence>
<organism evidence="2 3">
    <name type="scientific">Blepharisma stoltei</name>
    <dbReference type="NCBI Taxonomy" id="1481888"/>
    <lineage>
        <taxon>Eukaryota</taxon>
        <taxon>Sar</taxon>
        <taxon>Alveolata</taxon>
        <taxon>Ciliophora</taxon>
        <taxon>Postciliodesmatophora</taxon>
        <taxon>Heterotrichea</taxon>
        <taxon>Heterotrichida</taxon>
        <taxon>Blepharismidae</taxon>
        <taxon>Blepharisma</taxon>
    </lineage>
</organism>
<keyword evidence="3" id="KW-1185">Reference proteome</keyword>
<dbReference type="AlphaFoldDB" id="A0AAU9IPD8"/>
<sequence length="178" mass="20974">MSYIIDVNLKENHPAILRRDIAKDKKAMIEACSDKNIIKFLSKSFANKSKKIENKEEIDDSDEDIFQNAVYDGEINDEVSMIGERDPEEVIKELRSKEIENFDTIKDDKNKLIFSPVMIFDRQNEIKLAQKQYEEEKKKIPFKRPNPYNPNYSRASNDFKTPQNIKEDRISKKPKLKE</sequence>
<dbReference type="Proteomes" id="UP001162131">
    <property type="component" value="Unassembled WGS sequence"/>
</dbReference>